<dbReference type="GO" id="GO:0051539">
    <property type="term" value="F:4 iron, 4 sulfur cluster binding"/>
    <property type="evidence" value="ECO:0007669"/>
    <property type="project" value="UniProtKB-KW"/>
</dbReference>
<dbReference type="Gene3D" id="3.80.30.20">
    <property type="entry name" value="tm_1862 like domain"/>
    <property type="match status" value="1"/>
</dbReference>
<feature type="domain" description="PpiC" evidence="9">
    <location>
        <begin position="75"/>
        <end position="173"/>
    </location>
</feature>
<keyword evidence="4" id="KW-0479">Metal-binding</keyword>
<dbReference type="EMBL" id="HBIJ01000265">
    <property type="protein sequence ID" value="CAE0359485.1"/>
    <property type="molecule type" value="Transcribed_RNA"/>
</dbReference>
<comment type="cofactor">
    <cofactor evidence="1">
        <name>[4Fe-4S] cluster</name>
        <dbReference type="ChEBI" id="CHEBI:49883"/>
    </cofactor>
</comment>
<protein>
    <recommendedName>
        <fullName evidence="14">Peptidylprolyl isomerase</fullName>
    </recommendedName>
</protein>
<dbReference type="PROSITE" id="PS51918">
    <property type="entry name" value="RADICAL_SAM"/>
    <property type="match status" value="1"/>
</dbReference>
<feature type="chain" id="PRO_5030784461" description="Peptidylprolyl isomerase" evidence="8">
    <location>
        <begin position="20"/>
        <end position="737"/>
    </location>
</feature>
<evidence type="ECO:0000259" key="9">
    <source>
        <dbReference type="PROSITE" id="PS50198"/>
    </source>
</evidence>
<evidence type="ECO:0000256" key="7">
    <source>
        <dbReference type="PROSITE-ProRule" id="PRU00278"/>
    </source>
</evidence>
<dbReference type="SMART" id="SM00729">
    <property type="entry name" value="Elp3"/>
    <property type="match status" value="1"/>
</dbReference>
<evidence type="ECO:0000259" key="11">
    <source>
        <dbReference type="PROSITE" id="PS51449"/>
    </source>
</evidence>
<evidence type="ECO:0000256" key="8">
    <source>
        <dbReference type="SAM" id="SignalP"/>
    </source>
</evidence>
<dbReference type="Gene3D" id="3.40.50.12160">
    <property type="entry name" value="Methylthiotransferase, N-terminal domain"/>
    <property type="match status" value="1"/>
</dbReference>
<dbReference type="InterPro" id="IPR005839">
    <property type="entry name" value="Methylthiotransferase"/>
</dbReference>
<evidence type="ECO:0000259" key="12">
    <source>
        <dbReference type="PROSITE" id="PS51918"/>
    </source>
</evidence>
<dbReference type="PANTHER" id="PTHR43020">
    <property type="entry name" value="CDK5 REGULATORY SUBUNIT-ASSOCIATED PROTEIN 1"/>
    <property type="match status" value="1"/>
</dbReference>
<evidence type="ECO:0000256" key="1">
    <source>
        <dbReference type="ARBA" id="ARBA00001966"/>
    </source>
</evidence>
<dbReference type="CDD" id="cd01335">
    <property type="entry name" value="Radical_SAM"/>
    <property type="match status" value="1"/>
</dbReference>
<dbReference type="Pfam" id="PF01938">
    <property type="entry name" value="TRAM"/>
    <property type="match status" value="1"/>
</dbReference>
<keyword evidence="2" id="KW-0004">4Fe-4S</keyword>
<dbReference type="InterPro" id="IPR013848">
    <property type="entry name" value="Methylthiotransferase_N"/>
</dbReference>
<dbReference type="InterPro" id="IPR023404">
    <property type="entry name" value="rSAM_horseshoe"/>
</dbReference>
<dbReference type="PROSITE" id="PS50198">
    <property type="entry name" value="PPIC_PPIASE_2"/>
    <property type="match status" value="1"/>
</dbReference>
<gene>
    <name evidence="13" type="ORF">ALAG00032_LOCUS213</name>
</gene>
<dbReference type="AlphaFoldDB" id="A0A7S3JMW8"/>
<feature type="domain" description="Radical SAM core" evidence="12">
    <location>
        <begin position="336"/>
        <end position="576"/>
    </location>
</feature>
<dbReference type="GO" id="GO:0035596">
    <property type="term" value="F:methylthiotransferase activity"/>
    <property type="evidence" value="ECO:0007669"/>
    <property type="project" value="InterPro"/>
</dbReference>
<dbReference type="FunFam" id="3.40.50.12160:FF:000003">
    <property type="entry name" value="CDK5 regulatory subunit-associated protein 1"/>
    <property type="match status" value="1"/>
</dbReference>
<accession>A0A7S3JMW8</accession>
<evidence type="ECO:0000256" key="4">
    <source>
        <dbReference type="ARBA" id="ARBA00022723"/>
    </source>
</evidence>
<evidence type="ECO:0000256" key="2">
    <source>
        <dbReference type="ARBA" id="ARBA00022485"/>
    </source>
</evidence>
<proteinExistence type="predicted"/>
<dbReference type="SFLD" id="SFLDG01082">
    <property type="entry name" value="B12-binding_domain_containing"/>
    <property type="match status" value="1"/>
</dbReference>
<dbReference type="SFLD" id="SFLDS00029">
    <property type="entry name" value="Radical_SAM"/>
    <property type="match status" value="2"/>
</dbReference>
<dbReference type="Pfam" id="PF00639">
    <property type="entry name" value="Rotamase"/>
    <property type="match status" value="1"/>
</dbReference>
<keyword evidence="3" id="KW-0949">S-adenosyl-L-methionine</keyword>
<dbReference type="InterPro" id="IPR058240">
    <property type="entry name" value="rSAM_sf"/>
</dbReference>
<dbReference type="GO" id="GO:0046872">
    <property type="term" value="F:metal ion binding"/>
    <property type="evidence" value="ECO:0007669"/>
    <property type="project" value="UniProtKB-KW"/>
</dbReference>
<keyword evidence="7" id="KW-0697">Rotamase</keyword>
<reference evidence="13" key="1">
    <citation type="submission" date="2021-01" db="EMBL/GenBank/DDBJ databases">
        <authorList>
            <person name="Corre E."/>
            <person name="Pelletier E."/>
            <person name="Niang G."/>
            <person name="Scheremetjew M."/>
            <person name="Finn R."/>
            <person name="Kale V."/>
            <person name="Holt S."/>
            <person name="Cochrane G."/>
            <person name="Meng A."/>
            <person name="Brown T."/>
            <person name="Cohen L."/>
        </authorList>
    </citation>
    <scope>NUCLEOTIDE SEQUENCE</scope>
    <source>
        <strain evidence="13">CCMP1510</strain>
    </source>
</reference>
<evidence type="ECO:0000256" key="6">
    <source>
        <dbReference type="ARBA" id="ARBA00023014"/>
    </source>
</evidence>
<dbReference type="InterPro" id="IPR000297">
    <property type="entry name" value="PPIase_PpiC"/>
</dbReference>
<dbReference type="InterPro" id="IPR020612">
    <property type="entry name" value="Methylthiotransferase_CS"/>
</dbReference>
<dbReference type="SUPFAM" id="SSF102114">
    <property type="entry name" value="Radical SAM enzymes"/>
    <property type="match status" value="1"/>
</dbReference>
<keyword evidence="6" id="KW-0411">Iron-sulfur</keyword>
<dbReference type="Pfam" id="PF04055">
    <property type="entry name" value="Radical_SAM"/>
    <property type="match status" value="1"/>
</dbReference>
<feature type="domain" description="TRAM" evidence="10">
    <location>
        <begin position="671"/>
        <end position="734"/>
    </location>
</feature>
<organism evidence="13">
    <name type="scientific">Aureoumbra lagunensis</name>
    <dbReference type="NCBI Taxonomy" id="44058"/>
    <lineage>
        <taxon>Eukaryota</taxon>
        <taxon>Sar</taxon>
        <taxon>Stramenopiles</taxon>
        <taxon>Ochrophyta</taxon>
        <taxon>Pelagophyceae</taxon>
        <taxon>Pelagomonadales</taxon>
        <taxon>Aureoumbra</taxon>
    </lineage>
</organism>
<dbReference type="NCBIfam" id="TIGR00089">
    <property type="entry name" value="MiaB/RimO family radical SAM methylthiotransferase"/>
    <property type="match status" value="1"/>
</dbReference>
<feature type="signal peptide" evidence="8">
    <location>
        <begin position="1"/>
        <end position="19"/>
    </location>
</feature>
<dbReference type="PROSITE" id="PS51449">
    <property type="entry name" value="MTTASE_N"/>
    <property type="match status" value="1"/>
</dbReference>
<dbReference type="SFLD" id="SFLDG01061">
    <property type="entry name" value="methylthiotransferase"/>
    <property type="match status" value="1"/>
</dbReference>
<dbReference type="FunFam" id="3.80.30.20:FF:000001">
    <property type="entry name" value="tRNA-2-methylthio-N(6)-dimethylallyladenosine synthase 2"/>
    <property type="match status" value="1"/>
</dbReference>
<keyword evidence="7" id="KW-0413">Isomerase</keyword>
<dbReference type="Pfam" id="PF00919">
    <property type="entry name" value="UPF0004"/>
    <property type="match status" value="1"/>
</dbReference>
<dbReference type="Gene3D" id="3.10.50.40">
    <property type="match status" value="1"/>
</dbReference>
<dbReference type="PROSITE" id="PS50926">
    <property type="entry name" value="TRAM"/>
    <property type="match status" value="1"/>
</dbReference>
<dbReference type="InterPro" id="IPR046357">
    <property type="entry name" value="PPIase_dom_sf"/>
</dbReference>
<evidence type="ECO:0000313" key="13">
    <source>
        <dbReference type="EMBL" id="CAE0359485.1"/>
    </source>
</evidence>
<keyword evidence="8" id="KW-0732">Signal</keyword>
<dbReference type="PROSITE" id="PS01278">
    <property type="entry name" value="MTTASE_RADICAL"/>
    <property type="match status" value="1"/>
</dbReference>
<dbReference type="GO" id="GO:0035600">
    <property type="term" value="P:tRNA methylthiolation"/>
    <property type="evidence" value="ECO:0007669"/>
    <property type="project" value="TreeGrafter"/>
</dbReference>
<dbReference type="InterPro" id="IPR002792">
    <property type="entry name" value="TRAM_dom"/>
</dbReference>
<evidence type="ECO:0008006" key="14">
    <source>
        <dbReference type="Google" id="ProtNLM"/>
    </source>
</evidence>
<dbReference type="InterPro" id="IPR007197">
    <property type="entry name" value="rSAM"/>
</dbReference>
<dbReference type="NCBIfam" id="TIGR01574">
    <property type="entry name" value="miaB-methiolase"/>
    <property type="match status" value="1"/>
</dbReference>
<evidence type="ECO:0000256" key="3">
    <source>
        <dbReference type="ARBA" id="ARBA00022691"/>
    </source>
</evidence>
<dbReference type="SUPFAM" id="SSF54534">
    <property type="entry name" value="FKBP-like"/>
    <property type="match status" value="1"/>
</dbReference>
<dbReference type="GO" id="GO:0003755">
    <property type="term" value="F:peptidyl-prolyl cis-trans isomerase activity"/>
    <property type="evidence" value="ECO:0007669"/>
    <property type="project" value="UniProtKB-KW"/>
</dbReference>
<feature type="domain" description="MTTase N-terminal" evidence="11">
    <location>
        <begin position="198"/>
        <end position="314"/>
    </location>
</feature>
<dbReference type="InterPro" id="IPR006638">
    <property type="entry name" value="Elp3/MiaA/NifB-like_rSAM"/>
</dbReference>
<dbReference type="InterPro" id="IPR038135">
    <property type="entry name" value="Methylthiotransferase_N_sf"/>
</dbReference>
<evidence type="ECO:0000259" key="10">
    <source>
        <dbReference type="PROSITE" id="PS50926"/>
    </source>
</evidence>
<keyword evidence="5" id="KW-0408">Iron</keyword>
<evidence type="ECO:0000256" key="5">
    <source>
        <dbReference type="ARBA" id="ARBA00023004"/>
    </source>
</evidence>
<name>A0A7S3JMW8_9STRA</name>
<sequence>MVFFFVFGSFFFIASNVNSLTMTLSSSSSSARKETTGAIIVHKSAPSRFGKPTNERALGGWASLTSRGAARQLLVESYRVSHILVATRNLGEELKKRIEQGNEDNLFEMYAKSISLCPSGREGGGLGWLQKTKSSQEDFPIISELFHLSPPLRQGDLALIETHLGIHLVRCDDLIVQGRSLSIVNRGKRDEEEKRRNGSYYLTTMGCQMNAADSERIEGSLQAMGIEKNQDAKEAKIIILNTCSIRDKAEQKVYSHLGPYVNRKKKGEDLTIIVAGCVAQQEGERLIRRIPEIDIVMGPQYAGRASDLIERAIEYGEQIVATDAVIISEDILKPRRTSRVTAWVNIIYGCNERCTYCVVPATRGIEQSRQPQSIISEILELQNNGFKEVTLLGQNVDAYGRDLRQKVSFYQLLEQCAHAIRKNSKNSSSPQFRIRFVTSHPRYMSDRVIDTIAENDDILMPVFHIPAQSGDDYMLKLMGRGYNIEKYLRIIENIKAKIPDATITSDFIVGCPGETDDAFQNTLDLMNQVIFDSAMLSAYSPRPGTPMARYDGASLAFDFLLDNIQNLPPTDLLRRRLYAKNYKQKNSLDILEEEIQRKFKIKAKNSPNELSELNIARDTARRAIHAARTDPLFAFDELAQIGPAQISDDIKEQRLQEINELQRIHSLERSQRYLGRIEEVLVDQRNPKRPKQIVGRTRGNKLVFFIGDPKLIGQFVNVRITQARAFSLEGELIEVLG</sequence>
<dbReference type="PANTHER" id="PTHR43020:SF2">
    <property type="entry name" value="MITOCHONDRIAL TRNA METHYLTHIOTRANSFERASE CDK5RAP1"/>
    <property type="match status" value="1"/>
</dbReference>